<feature type="compositionally biased region" description="Polar residues" evidence="1">
    <location>
        <begin position="164"/>
        <end position="177"/>
    </location>
</feature>
<evidence type="ECO:0000313" key="2">
    <source>
        <dbReference type="EMBL" id="KAJ1965414.1"/>
    </source>
</evidence>
<protein>
    <submittedName>
        <fullName evidence="2">Uncharacterized protein</fullName>
    </submittedName>
</protein>
<evidence type="ECO:0000256" key="1">
    <source>
        <dbReference type="SAM" id="MobiDB-lite"/>
    </source>
</evidence>
<feature type="region of interest" description="Disordered" evidence="1">
    <location>
        <begin position="164"/>
        <end position="189"/>
    </location>
</feature>
<dbReference type="Proteomes" id="UP001150925">
    <property type="component" value="Unassembled WGS sequence"/>
</dbReference>
<feature type="non-terminal residue" evidence="2">
    <location>
        <position position="1004"/>
    </location>
</feature>
<evidence type="ECO:0000313" key="3">
    <source>
        <dbReference type="Proteomes" id="UP001150925"/>
    </source>
</evidence>
<accession>A0A9W8E6Y9</accession>
<reference evidence="2" key="1">
    <citation type="submission" date="2022-07" db="EMBL/GenBank/DDBJ databases">
        <title>Phylogenomic reconstructions and comparative analyses of Kickxellomycotina fungi.</title>
        <authorList>
            <person name="Reynolds N.K."/>
            <person name="Stajich J.E."/>
            <person name="Barry K."/>
            <person name="Grigoriev I.V."/>
            <person name="Crous P."/>
            <person name="Smith M.E."/>
        </authorList>
    </citation>
    <scope>NUCLEOTIDE SEQUENCE</scope>
    <source>
        <strain evidence="2">RSA 1196</strain>
    </source>
</reference>
<name>A0A9W8E6Y9_9FUNG</name>
<dbReference type="AlphaFoldDB" id="A0A9W8E6Y9"/>
<gene>
    <name evidence="2" type="ORF">IWQ62_002668</name>
</gene>
<proteinExistence type="predicted"/>
<dbReference type="EMBL" id="JANBPY010000599">
    <property type="protein sequence ID" value="KAJ1965414.1"/>
    <property type="molecule type" value="Genomic_DNA"/>
</dbReference>
<organism evidence="2 3">
    <name type="scientific">Dispira parvispora</name>
    <dbReference type="NCBI Taxonomy" id="1520584"/>
    <lineage>
        <taxon>Eukaryota</taxon>
        <taxon>Fungi</taxon>
        <taxon>Fungi incertae sedis</taxon>
        <taxon>Zoopagomycota</taxon>
        <taxon>Kickxellomycotina</taxon>
        <taxon>Dimargaritomycetes</taxon>
        <taxon>Dimargaritales</taxon>
        <taxon>Dimargaritaceae</taxon>
        <taxon>Dispira</taxon>
    </lineage>
</organism>
<keyword evidence="3" id="KW-1185">Reference proteome</keyword>
<comment type="caution">
    <text evidence="2">The sequence shown here is derived from an EMBL/GenBank/DDBJ whole genome shotgun (WGS) entry which is preliminary data.</text>
</comment>
<sequence>MPSRAVQTLRLLRAKGRPPSAWQQSVLAHGTTEQSRTAHAFRHHHTNCLSLHSLSFRQSKIQRGAGLAASRRKLSFQSSVAAEPTPSGAALGQLTYTIHFTLAFPTTHSSAVAQTVAQVYQDAQRAATHQYPIPTKAIQLVILPHRHAINEFIDAWNQVIGSRQHPGQGTGSCTQISAKRPSPSPIHSNTPIALEVVPPISSQSLPTKLTTFLKQHCQISPSAIRSGEGDVSIWLLSEETTKTSGDESLTCAQSLREILKGLDRLTGLLSGHVLKVMSLPHGGSLSYYGPLNGPHGEQVDLHLWLQGGYTVNTLRTQWKVLQRLVDQTVVSHPAFYASLSWQSWLNMLSRTISDASLPLTDRMAWAQVLHQATHVCPPLALTHIPSLIQCEASESTFGLTPLELLETWWQGWLHKFSRTRSTLGRVSQPPYEGLAQVVSLLALLIRRNIPEMAWLIWKRYQTVTSSEPTNLVGYTEHLLEQTQSPPIDQCEDLVKVIQLLGDKHPDLYTALERCLVNQLASSYAHPEQHMSSLVHPQVDALSRWLPLLPSHSLISPLTKAIRVLLAQQQYLRTFQLLWESSQQLPSTDGPEELFRVVSKYLRDDPANQWACQALHRLRNDWHKSHRSPAAHKVLFMSEETSDTVYGTLIMLQLRDPSALTQQLGSLSAVSPWSEPHYVHNLYDFARWVWLQCLRQSRRDLSGSPTKHISSVCWPSEFGSNTYLARLGRLQLVLYDYHRFPTLRGCTVANSHITTQAEASRDSERALIFPPIKKEWRHLLHPKRRAQDSSLTDGSIMLHLSWADYHRTYAQNIAPVDYCRRLVDEICLYAFTNEIKPMWAAYTTLHRWQQSQAKAAQRNTSDIDESQVAFRIDAQIIGQVHQVLLTLIEYQQLPLKNTKKFLRDFTAYLAANVDLRPYWLIWAGARLDQVILMGLLAKARLSGKLDPATVTLINQELSAQGSNFLVRCRGTIDTASTSSVASNIPSSRLQDAQALVDNLLGNRTT</sequence>